<reference evidence="2" key="1">
    <citation type="journal article" date="2021" name="PeerJ">
        <title>Extensive microbial diversity within the chicken gut microbiome revealed by metagenomics and culture.</title>
        <authorList>
            <person name="Gilroy R."/>
            <person name="Ravi A."/>
            <person name="Getino M."/>
            <person name="Pursley I."/>
            <person name="Horton D.L."/>
            <person name="Alikhan N.F."/>
            <person name="Baker D."/>
            <person name="Gharbi K."/>
            <person name="Hall N."/>
            <person name="Watson M."/>
            <person name="Adriaenssens E.M."/>
            <person name="Foster-Nyarko E."/>
            <person name="Jarju S."/>
            <person name="Secka A."/>
            <person name="Antonio M."/>
            <person name="Oren A."/>
            <person name="Chaudhuri R.R."/>
            <person name="La Ragione R."/>
            <person name="Hildebrand F."/>
            <person name="Pallen M.J."/>
        </authorList>
    </citation>
    <scope>NUCLEOTIDE SEQUENCE</scope>
    <source>
        <strain evidence="2">ChiBcec16_6824</strain>
    </source>
</reference>
<dbReference type="AlphaFoldDB" id="A0A9D1Y8J0"/>
<evidence type="ECO:0000259" key="1">
    <source>
        <dbReference type="SMART" id="SM00860"/>
    </source>
</evidence>
<protein>
    <submittedName>
        <fullName evidence="2">SMI1/KNR4 family protein</fullName>
    </submittedName>
</protein>
<accession>A0A9D1Y8J0</accession>
<reference evidence="2" key="2">
    <citation type="submission" date="2021-04" db="EMBL/GenBank/DDBJ databases">
        <authorList>
            <person name="Gilroy R."/>
        </authorList>
    </citation>
    <scope>NUCLEOTIDE SEQUENCE</scope>
    <source>
        <strain evidence="2">ChiBcec16_6824</strain>
    </source>
</reference>
<dbReference type="InterPro" id="IPR018958">
    <property type="entry name" value="Knr4/Smi1-like_dom"/>
</dbReference>
<evidence type="ECO:0000313" key="2">
    <source>
        <dbReference type="EMBL" id="HIY21238.1"/>
    </source>
</evidence>
<dbReference type="SMART" id="SM00860">
    <property type="entry name" value="SMI1_KNR4"/>
    <property type="match status" value="1"/>
</dbReference>
<gene>
    <name evidence="2" type="ORF">H9841_04970</name>
</gene>
<name>A0A9D1Y8J0_9FIRM</name>
<dbReference type="SUPFAM" id="SSF160631">
    <property type="entry name" value="SMI1/KNR4-like"/>
    <property type="match status" value="1"/>
</dbReference>
<feature type="domain" description="Knr4/Smi1-like" evidence="1">
    <location>
        <begin position="36"/>
        <end position="224"/>
    </location>
</feature>
<dbReference type="Proteomes" id="UP000823868">
    <property type="component" value="Unassembled WGS sequence"/>
</dbReference>
<dbReference type="InterPro" id="IPR037883">
    <property type="entry name" value="Knr4/Smi1-like_sf"/>
</dbReference>
<organism evidence="2 3">
    <name type="scientific">Candidatus Flavonifractor merdigallinarum</name>
    <dbReference type="NCBI Taxonomy" id="2838589"/>
    <lineage>
        <taxon>Bacteria</taxon>
        <taxon>Bacillati</taxon>
        <taxon>Bacillota</taxon>
        <taxon>Clostridia</taxon>
        <taxon>Eubacteriales</taxon>
        <taxon>Oscillospiraceae</taxon>
        <taxon>Flavonifractor</taxon>
    </lineage>
</organism>
<dbReference type="EMBL" id="DXDX01000089">
    <property type="protein sequence ID" value="HIY21238.1"/>
    <property type="molecule type" value="Genomic_DNA"/>
</dbReference>
<evidence type="ECO:0000313" key="3">
    <source>
        <dbReference type="Proteomes" id="UP000823868"/>
    </source>
</evidence>
<proteinExistence type="predicted"/>
<sequence length="352" mass="41555">MLDCALIQSVLQKARYWDMNFPLFGSNLHAHLFRPPLPERELDAWEELMELRLPADYRTYLTQLGNGGAGPAYGLMPFEFPLQETLREETVFSDSHAARFEALVRQWYETFHQDWDERYELYCAQTPEGARLSYEDWDEAQGRYMEEHLERPLFENGQLLIANQGCSVDIYLLLNGSHRGDCHEGNQEYDYSYPLWYQSKGPYAPITWSQYQSFFTPFSDYLMDYVERVEELCASLSPEQRQQAQRERAQVREFQAALDGADWDEVLRMLMKLDPTALSLKSRSFYLYYQDTLQRSLPDRPEVAAFFQGIQKSRRTNSGWEFTVFQETCFSGSRYPHPNFAQFLRTFEEPEE</sequence>
<comment type="caution">
    <text evidence="2">The sequence shown here is derived from an EMBL/GenBank/DDBJ whole genome shotgun (WGS) entry which is preliminary data.</text>
</comment>